<evidence type="ECO:0000256" key="1">
    <source>
        <dbReference type="ARBA" id="ARBA00000085"/>
    </source>
</evidence>
<evidence type="ECO:0000256" key="3">
    <source>
        <dbReference type="ARBA" id="ARBA00022553"/>
    </source>
</evidence>
<feature type="transmembrane region" description="Helical" evidence="9">
    <location>
        <begin position="41"/>
        <end position="61"/>
    </location>
</feature>
<evidence type="ECO:0000256" key="4">
    <source>
        <dbReference type="ARBA" id="ARBA00022679"/>
    </source>
</evidence>
<dbReference type="InterPro" id="IPR003594">
    <property type="entry name" value="HATPase_dom"/>
</dbReference>
<reference evidence="12 13" key="1">
    <citation type="submission" date="2017-01" db="EMBL/GenBank/DDBJ databases">
        <authorList>
            <person name="Mah S.A."/>
            <person name="Swanson W.J."/>
            <person name="Moy G.W."/>
            <person name="Vacquier V.D."/>
        </authorList>
    </citation>
    <scope>NUCLEOTIDE SEQUENCE [LARGE SCALE GENOMIC DNA]</scope>
    <source>
        <strain evidence="12 13">DSM 45758</strain>
    </source>
</reference>
<name>A0A1N6U7I2_9ACTN</name>
<evidence type="ECO:0000256" key="9">
    <source>
        <dbReference type="SAM" id="Phobius"/>
    </source>
</evidence>
<dbReference type="InterPro" id="IPR036890">
    <property type="entry name" value="HATPase_C_sf"/>
</dbReference>
<feature type="domain" description="Signal transduction histidine kinase subgroup 3 dimerisation and phosphoacceptor" evidence="11">
    <location>
        <begin position="187"/>
        <end position="250"/>
    </location>
</feature>
<dbReference type="Gene3D" id="3.30.565.10">
    <property type="entry name" value="Histidine kinase-like ATPase, C-terminal domain"/>
    <property type="match status" value="1"/>
</dbReference>
<dbReference type="GO" id="GO:0005524">
    <property type="term" value="F:ATP binding"/>
    <property type="evidence" value="ECO:0007669"/>
    <property type="project" value="UniProtKB-KW"/>
</dbReference>
<keyword evidence="4" id="KW-0808">Transferase</keyword>
<dbReference type="Pfam" id="PF02518">
    <property type="entry name" value="HATPase_c"/>
    <property type="match status" value="1"/>
</dbReference>
<keyword evidence="8" id="KW-0902">Two-component regulatory system</keyword>
<evidence type="ECO:0000256" key="8">
    <source>
        <dbReference type="ARBA" id="ARBA00023012"/>
    </source>
</evidence>
<evidence type="ECO:0000313" key="13">
    <source>
        <dbReference type="Proteomes" id="UP000186004"/>
    </source>
</evidence>
<dbReference type="InterPro" id="IPR011712">
    <property type="entry name" value="Sig_transdc_His_kin_sub3_dim/P"/>
</dbReference>
<feature type="transmembrane region" description="Helical" evidence="9">
    <location>
        <begin position="68"/>
        <end position="90"/>
    </location>
</feature>
<dbReference type="OrthoDB" id="227596at2"/>
<dbReference type="Proteomes" id="UP000186004">
    <property type="component" value="Unassembled WGS sequence"/>
</dbReference>
<feature type="transmembrane region" description="Helical" evidence="9">
    <location>
        <begin position="135"/>
        <end position="155"/>
    </location>
</feature>
<keyword evidence="6 12" id="KW-0418">Kinase</keyword>
<feature type="domain" description="Histidine kinase/HSP90-like ATPase" evidence="10">
    <location>
        <begin position="296"/>
        <end position="395"/>
    </location>
</feature>
<keyword evidence="9" id="KW-0812">Transmembrane</keyword>
<dbReference type="SUPFAM" id="SSF55874">
    <property type="entry name" value="ATPase domain of HSP90 chaperone/DNA topoisomerase II/histidine kinase"/>
    <property type="match status" value="1"/>
</dbReference>
<dbReference type="Pfam" id="PF07730">
    <property type="entry name" value="HisKA_3"/>
    <property type="match status" value="1"/>
</dbReference>
<dbReference type="EC" id="2.7.13.3" evidence="2"/>
<accession>A0A1N6U7I2</accession>
<dbReference type="EMBL" id="FTNF01000003">
    <property type="protein sequence ID" value="SIQ61520.1"/>
    <property type="molecule type" value="Genomic_DNA"/>
</dbReference>
<comment type="catalytic activity">
    <reaction evidence="1">
        <text>ATP + protein L-histidine = ADP + protein N-phospho-L-histidine.</text>
        <dbReference type="EC" id="2.7.13.3"/>
    </reaction>
</comment>
<keyword evidence="7" id="KW-0067">ATP-binding</keyword>
<evidence type="ECO:0000313" key="12">
    <source>
        <dbReference type="EMBL" id="SIQ61520.1"/>
    </source>
</evidence>
<dbReference type="RefSeq" id="WP_076468759.1">
    <property type="nucleotide sequence ID" value="NZ_FTNF01000003.1"/>
</dbReference>
<evidence type="ECO:0000259" key="11">
    <source>
        <dbReference type="Pfam" id="PF07730"/>
    </source>
</evidence>
<dbReference type="GO" id="GO:0016020">
    <property type="term" value="C:membrane"/>
    <property type="evidence" value="ECO:0007669"/>
    <property type="project" value="InterPro"/>
</dbReference>
<evidence type="ECO:0000256" key="7">
    <source>
        <dbReference type="ARBA" id="ARBA00022840"/>
    </source>
</evidence>
<sequence length="400" mass="42939">MPSSTVELRRVVDRYAPLLVAVVVAVAVWESRTGALGVRTSLPGVLVLPIAVASGWAMAVVRTRRWPLFLAAAVGWLAMAAWPAGVVASYQAGLRLPDRRRVTWYLVGAVAVMAVGVLIGLAVGGPRRITTATPANAMVTALCLVAFPLMAGLLVRSRREVVVALRDRAERGAREREARAERVRVEERARIAREMHDVVAHRVSLIVVHAGALEVTATEPATVEAAALIRSTGRQALTDLREVLGVLRQPTFALADPGDDLLGGLAELLRESRVAGLRVRRQDEGQPRSVPPTVGRTVHRVVQEALTNVRKHAPEADATVHLRYLPGWVEIEVRNGPSAERPVLPNPRPGRPVAGLGLPGAGLGLVGLRERVELLGGRLEAWPTDGGFLVRALIPTPRPS</sequence>
<evidence type="ECO:0000256" key="6">
    <source>
        <dbReference type="ARBA" id="ARBA00022777"/>
    </source>
</evidence>
<dbReference type="STRING" id="1198245.SAMN05444858_103252"/>
<protein>
    <recommendedName>
        <fullName evidence="2">histidine kinase</fullName>
        <ecNumber evidence="2">2.7.13.3</ecNumber>
    </recommendedName>
</protein>
<organism evidence="12 13">
    <name type="scientific">Micromonospora avicenniae</name>
    <dbReference type="NCBI Taxonomy" id="1198245"/>
    <lineage>
        <taxon>Bacteria</taxon>
        <taxon>Bacillati</taxon>
        <taxon>Actinomycetota</taxon>
        <taxon>Actinomycetes</taxon>
        <taxon>Micromonosporales</taxon>
        <taxon>Micromonosporaceae</taxon>
        <taxon>Micromonospora</taxon>
    </lineage>
</organism>
<dbReference type="Gene3D" id="1.20.5.1930">
    <property type="match status" value="1"/>
</dbReference>
<dbReference type="PANTHER" id="PTHR24421:SF10">
    <property type="entry name" value="NITRATE_NITRITE SENSOR PROTEIN NARQ"/>
    <property type="match status" value="1"/>
</dbReference>
<evidence type="ECO:0000256" key="5">
    <source>
        <dbReference type="ARBA" id="ARBA00022741"/>
    </source>
</evidence>
<feature type="transmembrane region" description="Helical" evidence="9">
    <location>
        <begin position="12"/>
        <end position="29"/>
    </location>
</feature>
<keyword evidence="9" id="KW-0472">Membrane</keyword>
<keyword evidence="13" id="KW-1185">Reference proteome</keyword>
<gene>
    <name evidence="12" type="ORF">SAMN05444858_103252</name>
</gene>
<dbReference type="InterPro" id="IPR050482">
    <property type="entry name" value="Sensor_HK_TwoCompSys"/>
</dbReference>
<dbReference type="GO" id="GO:0000155">
    <property type="term" value="F:phosphorelay sensor kinase activity"/>
    <property type="evidence" value="ECO:0007669"/>
    <property type="project" value="InterPro"/>
</dbReference>
<proteinExistence type="predicted"/>
<keyword evidence="5" id="KW-0547">Nucleotide-binding</keyword>
<feature type="transmembrane region" description="Helical" evidence="9">
    <location>
        <begin position="102"/>
        <end position="123"/>
    </location>
</feature>
<dbReference type="PANTHER" id="PTHR24421">
    <property type="entry name" value="NITRATE/NITRITE SENSOR PROTEIN NARX-RELATED"/>
    <property type="match status" value="1"/>
</dbReference>
<evidence type="ECO:0000256" key="2">
    <source>
        <dbReference type="ARBA" id="ARBA00012438"/>
    </source>
</evidence>
<dbReference type="CDD" id="cd16917">
    <property type="entry name" value="HATPase_UhpB-NarQ-NarX-like"/>
    <property type="match status" value="1"/>
</dbReference>
<keyword evidence="9" id="KW-1133">Transmembrane helix</keyword>
<keyword evidence="3" id="KW-0597">Phosphoprotein</keyword>
<evidence type="ECO:0000259" key="10">
    <source>
        <dbReference type="Pfam" id="PF02518"/>
    </source>
</evidence>
<dbReference type="GO" id="GO:0046983">
    <property type="term" value="F:protein dimerization activity"/>
    <property type="evidence" value="ECO:0007669"/>
    <property type="project" value="InterPro"/>
</dbReference>
<dbReference type="AlphaFoldDB" id="A0A1N6U7I2"/>